<dbReference type="InterPro" id="IPR043988">
    <property type="entry name" value="CCZ1/INTU_longin_2"/>
</dbReference>
<dbReference type="EMBL" id="OV651819">
    <property type="protein sequence ID" value="CAH1113093.1"/>
    <property type="molecule type" value="Genomic_DNA"/>
</dbReference>
<gene>
    <name evidence="5" type="ORF">PSYICH_LOCUS13427</name>
</gene>
<evidence type="ECO:0000256" key="1">
    <source>
        <dbReference type="ARBA" id="ARBA00005352"/>
    </source>
</evidence>
<protein>
    <recommendedName>
        <fullName evidence="7">Vacuolar fusion protein CCZ1 homolog</fullName>
    </recommendedName>
</protein>
<evidence type="ECO:0000313" key="6">
    <source>
        <dbReference type="Proteomes" id="UP001153636"/>
    </source>
</evidence>
<dbReference type="InterPro" id="IPR043987">
    <property type="entry name" value="CCZ1/INTU/HSP4_longin_1"/>
</dbReference>
<dbReference type="PANTHER" id="PTHR13056:SF0">
    <property type="entry name" value="VACUOLAR FUSION PROTEIN CCZ1 HOMOLOG-RELATED"/>
    <property type="match status" value="1"/>
</dbReference>
<comment type="similarity">
    <text evidence="1">Belongs to the CCZ1 family.</text>
</comment>
<proteinExistence type="inferred from homology"/>
<evidence type="ECO:0000259" key="2">
    <source>
        <dbReference type="Pfam" id="PF19031"/>
    </source>
</evidence>
<dbReference type="OrthoDB" id="240546at2759"/>
<evidence type="ECO:0000259" key="4">
    <source>
        <dbReference type="Pfam" id="PF19033"/>
    </source>
</evidence>
<dbReference type="PANTHER" id="PTHR13056">
    <property type="entry name" value="VACUOLAR FUSION PROTEIN CCZ1 HOMOLOG-RELATED"/>
    <property type="match status" value="1"/>
</dbReference>
<feature type="domain" description="CCZ1/INTU second Longin" evidence="3">
    <location>
        <begin position="202"/>
        <end position="327"/>
    </location>
</feature>
<evidence type="ECO:0008006" key="7">
    <source>
        <dbReference type="Google" id="ProtNLM"/>
    </source>
</evidence>
<dbReference type="Pfam" id="PF19031">
    <property type="entry name" value="Intu_longin_1"/>
    <property type="match status" value="1"/>
</dbReference>
<dbReference type="InterPro" id="IPR043989">
    <property type="entry name" value="CCZ1/INTU/HSP4_longin_3"/>
</dbReference>
<dbReference type="GO" id="GO:0035658">
    <property type="term" value="C:Mon1-Ccz1 complex"/>
    <property type="evidence" value="ECO:0007669"/>
    <property type="project" value="InterPro"/>
</dbReference>
<feature type="domain" description="CCZ1/INTU/HPS4 third Longin" evidence="4">
    <location>
        <begin position="354"/>
        <end position="450"/>
    </location>
</feature>
<dbReference type="AlphaFoldDB" id="A0A9P0GL48"/>
<accession>A0A9P0GL48</accession>
<evidence type="ECO:0000259" key="3">
    <source>
        <dbReference type="Pfam" id="PF19032"/>
    </source>
</evidence>
<reference evidence="5" key="1">
    <citation type="submission" date="2022-01" db="EMBL/GenBank/DDBJ databases">
        <authorList>
            <person name="King R."/>
        </authorList>
    </citation>
    <scope>NUCLEOTIDE SEQUENCE</scope>
</reference>
<dbReference type="GO" id="GO:0016192">
    <property type="term" value="P:vesicle-mediated transport"/>
    <property type="evidence" value="ECO:0007669"/>
    <property type="project" value="InterPro"/>
</dbReference>
<feature type="domain" description="CCZ1/INTU/HSP4 first Longin" evidence="2">
    <location>
        <begin position="10"/>
        <end position="135"/>
    </location>
</feature>
<dbReference type="Pfam" id="PF19032">
    <property type="entry name" value="Intu_longin_2"/>
    <property type="match status" value="1"/>
</dbReference>
<keyword evidence="6" id="KW-1185">Reference proteome</keyword>
<dbReference type="Proteomes" id="UP001153636">
    <property type="component" value="Chromosome 7"/>
</dbReference>
<name>A0A9P0GL48_9CUCU</name>
<organism evidence="5 6">
    <name type="scientific">Psylliodes chrysocephalus</name>
    <dbReference type="NCBI Taxonomy" id="3402493"/>
    <lineage>
        <taxon>Eukaryota</taxon>
        <taxon>Metazoa</taxon>
        <taxon>Ecdysozoa</taxon>
        <taxon>Arthropoda</taxon>
        <taxon>Hexapoda</taxon>
        <taxon>Insecta</taxon>
        <taxon>Pterygota</taxon>
        <taxon>Neoptera</taxon>
        <taxon>Endopterygota</taxon>
        <taxon>Coleoptera</taxon>
        <taxon>Polyphaga</taxon>
        <taxon>Cucujiformia</taxon>
        <taxon>Chrysomeloidea</taxon>
        <taxon>Chrysomelidae</taxon>
        <taxon>Galerucinae</taxon>
        <taxon>Alticini</taxon>
        <taxon>Psylliodes</taxon>
    </lineage>
</organism>
<dbReference type="InterPro" id="IPR013176">
    <property type="entry name" value="Ccz1"/>
</dbReference>
<dbReference type="Pfam" id="PF19033">
    <property type="entry name" value="Intu_longin_3"/>
    <property type="match status" value="1"/>
</dbReference>
<sequence>MMVTQIIAGLKNFFIFNSTLSTKEGEELKKILYYYPVTDNTDVQIKNVGLVEGIVQFTDTFRPSSPVSSLHTNKTRHLYYQPEKDFWLVMTLKLNRPTKEKELSNESEDLEDDIEDSVYQALLKQAYLMYRLFWGTFRDAKNTDALKMTLELFYRAYLQSMKLANADILNMFSGIQYLPLDKDCFLKVQTFVNCLESTYDFIIHTSFLYNDYLIWSGIEPSDMQVVYQYLIGTLLPANVEAEMQGGSIPRNSPSPFAALRHGRFITGPSNLKLAQTVGKVPKVYLFANGESQEFYLVVYRALSATVCLFIKGDTELNLELFKTLDDVINTKLINIVSDIADYCSKQVITPNLSDTASRYIYFNNINLAYKSTAHLDNKQSGNLACPKESVRIAAEMKGNIPFLGQAGETIVKTMNDCWVVMKTSNHREFYIALQQKNASLIDISEEVKKLCDTELKGIFFNQL</sequence>
<evidence type="ECO:0000313" key="5">
    <source>
        <dbReference type="EMBL" id="CAH1113093.1"/>
    </source>
</evidence>